<protein>
    <submittedName>
        <fullName evidence="3">MarR family transcriptional regulator</fullName>
    </submittedName>
</protein>
<dbReference type="PANTHER" id="PTHR33164:SF99">
    <property type="entry name" value="MARR FAMILY REGULATORY PROTEIN"/>
    <property type="match status" value="1"/>
</dbReference>
<organism evidence="3 4">
    <name type="scientific">Streptomyces qinglanensis</name>
    <dbReference type="NCBI Taxonomy" id="943816"/>
    <lineage>
        <taxon>Bacteria</taxon>
        <taxon>Bacillati</taxon>
        <taxon>Actinomycetota</taxon>
        <taxon>Actinomycetes</taxon>
        <taxon>Kitasatosporales</taxon>
        <taxon>Streptomycetaceae</taxon>
        <taxon>Streptomyces</taxon>
    </lineage>
</organism>
<comment type="caution">
    <text evidence="3">The sequence shown here is derived from an EMBL/GenBank/DDBJ whole genome shotgun (WGS) entry which is preliminary data.</text>
</comment>
<dbReference type="SUPFAM" id="SSF46785">
    <property type="entry name" value="Winged helix' DNA-binding domain"/>
    <property type="match status" value="1"/>
</dbReference>
<accession>A0A1E7KAN8</accession>
<feature type="domain" description="HTH marR-type" evidence="2">
    <location>
        <begin position="1"/>
        <end position="147"/>
    </location>
</feature>
<reference evidence="3 4" key="1">
    <citation type="journal article" date="2016" name="Front. Microbiol.">
        <title>Comparative Genomics Analysis of Streptomyces Species Reveals Their Adaptation to the Marine Environment and Their Diversity at the Genomic Level.</title>
        <authorList>
            <person name="Tian X."/>
            <person name="Zhang Z."/>
            <person name="Yang T."/>
            <person name="Chen M."/>
            <person name="Li J."/>
            <person name="Chen F."/>
            <person name="Yang J."/>
            <person name="Li W."/>
            <person name="Zhang B."/>
            <person name="Zhang Z."/>
            <person name="Wu J."/>
            <person name="Zhang C."/>
            <person name="Long L."/>
            <person name="Xiao J."/>
        </authorList>
    </citation>
    <scope>NUCLEOTIDE SEQUENCE [LARGE SCALE GENOMIC DNA]</scope>
    <source>
        <strain evidence="3 4">SCSIO M10379</strain>
    </source>
</reference>
<evidence type="ECO:0000313" key="3">
    <source>
        <dbReference type="EMBL" id="OEV00988.1"/>
    </source>
</evidence>
<dbReference type="Gene3D" id="1.10.10.10">
    <property type="entry name" value="Winged helix-like DNA-binding domain superfamily/Winged helix DNA-binding domain"/>
    <property type="match status" value="1"/>
</dbReference>
<evidence type="ECO:0000256" key="1">
    <source>
        <dbReference type="SAM" id="MobiDB-lite"/>
    </source>
</evidence>
<dbReference type="PATRIC" id="fig|943816.4.peg.477"/>
<feature type="compositionally biased region" description="Low complexity" evidence="1">
    <location>
        <begin position="157"/>
        <end position="169"/>
    </location>
</feature>
<proteinExistence type="predicted"/>
<dbReference type="InterPro" id="IPR039422">
    <property type="entry name" value="MarR/SlyA-like"/>
</dbReference>
<dbReference type="PRINTS" id="PR00598">
    <property type="entry name" value="HTHMARR"/>
</dbReference>
<evidence type="ECO:0000313" key="4">
    <source>
        <dbReference type="Proteomes" id="UP000175829"/>
    </source>
</evidence>
<dbReference type="SMART" id="SM00347">
    <property type="entry name" value="HTH_MARR"/>
    <property type="match status" value="1"/>
</dbReference>
<dbReference type="RefSeq" id="WP_051019509.1">
    <property type="nucleotide sequence ID" value="NZ_LJGV01000022.1"/>
</dbReference>
<gene>
    <name evidence="3" type="ORF">AN217_05640</name>
</gene>
<evidence type="ECO:0000259" key="2">
    <source>
        <dbReference type="PROSITE" id="PS50995"/>
    </source>
</evidence>
<dbReference type="GO" id="GO:0003700">
    <property type="term" value="F:DNA-binding transcription factor activity"/>
    <property type="evidence" value="ECO:0007669"/>
    <property type="project" value="InterPro"/>
</dbReference>
<sequence length="169" mass="18144">MAGTRWLDEREMAAWQGFLEATSRVSRHLEQQLKEDAGLSHPHYEILVRLAAAPDGEVRMTDLAEGLFTSKSGLTYQVGQLEKRGLVERHSCPTDVRGVLAALTPEGRDVLRAAAPGHVAAVRAALIDVLEPDELDVVARALGRVGRRLRPPDQGAGNSDSGGISTSSS</sequence>
<dbReference type="PROSITE" id="PS50995">
    <property type="entry name" value="HTH_MARR_2"/>
    <property type="match status" value="1"/>
</dbReference>
<dbReference type="EMBL" id="LJGV01000022">
    <property type="protein sequence ID" value="OEV00988.1"/>
    <property type="molecule type" value="Genomic_DNA"/>
</dbReference>
<name>A0A1E7KAN8_9ACTN</name>
<dbReference type="InterPro" id="IPR036390">
    <property type="entry name" value="WH_DNA-bd_sf"/>
</dbReference>
<dbReference type="GO" id="GO:0006950">
    <property type="term" value="P:response to stress"/>
    <property type="evidence" value="ECO:0007669"/>
    <property type="project" value="TreeGrafter"/>
</dbReference>
<dbReference type="PANTHER" id="PTHR33164">
    <property type="entry name" value="TRANSCRIPTIONAL REGULATOR, MARR FAMILY"/>
    <property type="match status" value="1"/>
</dbReference>
<dbReference type="AlphaFoldDB" id="A0A1E7KAN8"/>
<feature type="region of interest" description="Disordered" evidence="1">
    <location>
        <begin position="148"/>
        <end position="169"/>
    </location>
</feature>
<dbReference type="Pfam" id="PF12802">
    <property type="entry name" value="MarR_2"/>
    <property type="match status" value="1"/>
</dbReference>
<dbReference type="InterPro" id="IPR000835">
    <property type="entry name" value="HTH_MarR-typ"/>
</dbReference>
<dbReference type="Proteomes" id="UP000175829">
    <property type="component" value="Unassembled WGS sequence"/>
</dbReference>
<dbReference type="InterPro" id="IPR036388">
    <property type="entry name" value="WH-like_DNA-bd_sf"/>
</dbReference>